<proteinExistence type="predicted"/>
<keyword evidence="1" id="KW-0812">Transmembrane</keyword>
<comment type="caution">
    <text evidence="2">The sequence shown here is derived from an EMBL/GenBank/DDBJ whole genome shotgun (WGS) entry which is preliminary data.</text>
</comment>
<feature type="transmembrane region" description="Helical" evidence="1">
    <location>
        <begin position="12"/>
        <end position="36"/>
    </location>
</feature>
<dbReference type="HOGENOM" id="CLU_2481589_0_0_9"/>
<dbReference type="STRING" id="626523.GCWU000342_01974"/>
<keyword evidence="3" id="KW-1185">Reference proteome</keyword>
<accession>C4GE28</accession>
<organism evidence="2 3">
    <name type="scientific">Shuttleworthella satelles DSM 14600</name>
    <dbReference type="NCBI Taxonomy" id="626523"/>
    <lineage>
        <taxon>Bacteria</taxon>
        <taxon>Bacillati</taxon>
        <taxon>Bacillota</taxon>
        <taxon>Clostridia</taxon>
        <taxon>Lachnospirales</taxon>
        <taxon>Lachnospiraceae</taxon>
        <taxon>Shuttleworthella</taxon>
    </lineage>
</organism>
<evidence type="ECO:0000313" key="3">
    <source>
        <dbReference type="Proteomes" id="UP000003494"/>
    </source>
</evidence>
<gene>
    <name evidence="2" type="ORF">GCWU000342_01974</name>
</gene>
<dbReference type="EMBL" id="ACIP02000007">
    <property type="protein sequence ID" value="EEP27280.1"/>
    <property type="molecule type" value="Genomic_DNA"/>
</dbReference>
<evidence type="ECO:0000313" key="2">
    <source>
        <dbReference type="EMBL" id="EEP27280.1"/>
    </source>
</evidence>
<keyword evidence="1" id="KW-0472">Membrane</keyword>
<reference evidence="2" key="1">
    <citation type="submission" date="2009-04" db="EMBL/GenBank/DDBJ databases">
        <authorList>
            <person name="Weinstock G."/>
            <person name="Sodergren E."/>
            <person name="Clifton S."/>
            <person name="Fulton L."/>
            <person name="Fulton B."/>
            <person name="Courtney L."/>
            <person name="Fronick C."/>
            <person name="Harrison M."/>
            <person name="Strong C."/>
            <person name="Farmer C."/>
            <person name="Delahaunty K."/>
            <person name="Markovic C."/>
            <person name="Hall O."/>
            <person name="Minx P."/>
            <person name="Tomlinson C."/>
            <person name="Mitreva M."/>
            <person name="Nelson J."/>
            <person name="Hou S."/>
            <person name="Wollam A."/>
            <person name="Pepin K.H."/>
            <person name="Johnson M."/>
            <person name="Bhonagiri V."/>
            <person name="Nash W.E."/>
            <person name="Warren W."/>
            <person name="Chinwalla A."/>
            <person name="Mardis E.R."/>
            <person name="Wilson R.K."/>
        </authorList>
    </citation>
    <scope>NUCLEOTIDE SEQUENCE [LARGE SCALE GENOMIC DNA]</scope>
    <source>
        <strain evidence="2">DSM 14600</strain>
    </source>
</reference>
<name>C4GE28_9FIRM</name>
<evidence type="ECO:0000256" key="1">
    <source>
        <dbReference type="SAM" id="Phobius"/>
    </source>
</evidence>
<protein>
    <submittedName>
        <fullName evidence="2">Uncharacterized protein</fullName>
    </submittedName>
</protein>
<sequence length="87" mass="10418">MIDFIGCFESKAFSWSFVHFIHFALYIFFCHIIKVVTLRKILSKKSICIFICSSLPRMMWQRKIKFNLFECKGKFQRVSQIPCLDQV</sequence>
<dbReference type="Proteomes" id="UP000003494">
    <property type="component" value="Unassembled WGS sequence"/>
</dbReference>
<dbReference type="AlphaFoldDB" id="C4GE28"/>
<keyword evidence="1" id="KW-1133">Transmembrane helix</keyword>